<keyword evidence="1" id="KW-0812">Transmembrane</keyword>
<evidence type="ECO:0000256" key="1">
    <source>
        <dbReference type="SAM" id="Phobius"/>
    </source>
</evidence>
<gene>
    <name evidence="2" type="ORF">EV214_13627</name>
</gene>
<dbReference type="AlphaFoldDB" id="A0A4R2K6T2"/>
<evidence type="ECO:0008006" key="4">
    <source>
        <dbReference type="Google" id="ProtNLM"/>
    </source>
</evidence>
<sequence>MRNINLFLVIILIVEFSKTARHYLEFKRYSRNKIDSFKHKSDMRNVSIVVLILSIIFNIWVLCNWIQYMVDGVLLIIYIAINTINYWRKITVFEEGIYFNGRFTKWCNIKSIREYDRNSIRIDLKNNWRFIRVMNKVNNKSELLELSEKFIELVNHNN</sequence>
<proteinExistence type="predicted"/>
<keyword evidence="3" id="KW-1185">Reference proteome</keyword>
<dbReference type="OrthoDB" id="2086800at2"/>
<reference evidence="2 3" key="1">
    <citation type="submission" date="2019-03" db="EMBL/GenBank/DDBJ databases">
        <title>Genomic Encyclopedia of Type Strains, Phase IV (KMG-IV): sequencing the most valuable type-strain genomes for metagenomic binning, comparative biology and taxonomic classification.</title>
        <authorList>
            <person name="Goeker M."/>
        </authorList>
    </citation>
    <scope>NUCLEOTIDE SEQUENCE [LARGE SCALE GENOMIC DNA]</scope>
    <source>
        <strain evidence="2 3">DSM 102940</strain>
    </source>
</reference>
<accession>A0A4R2K6T2</accession>
<keyword evidence="1" id="KW-0472">Membrane</keyword>
<evidence type="ECO:0000313" key="2">
    <source>
        <dbReference type="EMBL" id="TCO69001.1"/>
    </source>
</evidence>
<dbReference type="Proteomes" id="UP000294919">
    <property type="component" value="Unassembled WGS sequence"/>
</dbReference>
<dbReference type="RefSeq" id="WP_132247884.1">
    <property type="nucleotide sequence ID" value="NZ_SLWV01000036.1"/>
</dbReference>
<name>A0A4R2K6T2_9FIRM</name>
<keyword evidence="1" id="KW-1133">Transmembrane helix</keyword>
<dbReference type="EMBL" id="SLWV01000036">
    <property type="protein sequence ID" value="TCO69001.1"/>
    <property type="molecule type" value="Genomic_DNA"/>
</dbReference>
<comment type="caution">
    <text evidence="2">The sequence shown here is derived from an EMBL/GenBank/DDBJ whole genome shotgun (WGS) entry which is preliminary data.</text>
</comment>
<protein>
    <recommendedName>
        <fullName evidence="4">DUF5673 domain-containing protein</fullName>
    </recommendedName>
</protein>
<feature type="transmembrane region" description="Helical" evidence="1">
    <location>
        <begin position="45"/>
        <end position="62"/>
    </location>
</feature>
<organism evidence="2 3">
    <name type="scientific">Marinisporobacter balticus</name>
    <dbReference type="NCBI Taxonomy" id="2018667"/>
    <lineage>
        <taxon>Bacteria</taxon>
        <taxon>Bacillati</taxon>
        <taxon>Bacillota</taxon>
        <taxon>Clostridia</taxon>
        <taxon>Peptostreptococcales</taxon>
        <taxon>Thermotaleaceae</taxon>
        <taxon>Marinisporobacter</taxon>
    </lineage>
</organism>
<evidence type="ECO:0000313" key="3">
    <source>
        <dbReference type="Proteomes" id="UP000294919"/>
    </source>
</evidence>